<feature type="transmembrane region" description="Helical" evidence="7">
    <location>
        <begin position="302"/>
        <end position="322"/>
    </location>
</feature>
<feature type="transmembrane region" description="Helical" evidence="7">
    <location>
        <begin position="365"/>
        <end position="385"/>
    </location>
</feature>
<comment type="subcellular location">
    <subcellularLocation>
        <location evidence="1">Cell membrane</location>
        <topology evidence="1">Multi-pass membrane protein</topology>
    </subcellularLocation>
</comment>
<feature type="domain" description="Major facilitator superfamily (MFS) profile" evidence="8">
    <location>
        <begin position="9"/>
        <end position="389"/>
    </location>
</feature>
<dbReference type="InterPro" id="IPR036259">
    <property type="entry name" value="MFS_trans_sf"/>
</dbReference>
<dbReference type="GO" id="GO:0005886">
    <property type="term" value="C:plasma membrane"/>
    <property type="evidence" value="ECO:0007669"/>
    <property type="project" value="UniProtKB-SubCell"/>
</dbReference>
<evidence type="ECO:0000256" key="6">
    <source>
        <dbReference type="ARBA" id="ARBA00023136"/>
    </source>
</evidence>
<dbReference type="Pfam" id="PF07690">
    <property type="entry name" value="MFS_1"/>
    <property type="match status" value="1"/>
</dbReference>
<keyword evidence="10" id="KW-1185">Reference proteome</keyword>
<evidence type="ECO:0000256" key="1">
    <source>
        <dbReference type="ARBA" id="ARBA00004651"/>
    </source>
</evidence>
<name>A0A967C4F8_9PROT</name>
<dbReference type="PANTHER" id="PTHR23517">
    <property type="entry name" value="RESISTANCE PROTEIN MDTM, PUTATIVE-RELATED-RELATED"/>
    <property type="match status" value="1"/>
</dbReference>
<proteinExistence type="predicted"/>
<dbReference type="PANTHER" id="PTHR23517:SF2">
    <property type="entry name" value="MULTIDRUG RESISTANCE PROTEIN MDTH"/>
    <property type="match status" value="1"/>
</dbReference>
<feature type="transmembrane region" description="Helical" evidence="7">
    <location>
        <begin position="46"/>
        <end position="66"/>
    </location>
</feature>
<evidence type="ECO:0000256" key="4">
    <source>
        <dbReference type="ARBA" id="ARBA00022692"/>
    </source>
</evidence>
<keyword evidence="4 7" id="KW-0812">Transmembrane</keyword>
<evidence type="ECO:0000256" key="3">
    <source>
        <dbReference type="ARBA" id="ARBA00022475"/>
    </source>
</evidence>
<accession>A0A967C4F8</accession>
<evidence type="ECO:0000256" key="5">
    <source>
        <dbReference type="ARBA" id="ARBA00022989"/>
    </source>
</evidence>
<gene>
    <name evidence="9" type="ORF">HBA54_00475</name>
</gene>
<dbReference type="RefSeq" id="WP_167220350.1">
    <property type="nucleotide sequence ID" value="NZ_JAAQPH010000001.1"/>
</dbReference>
<feature type="transmembrane region" description="Helical" evidence="7">
    <location>
        <begin position="160"/>
        <end position="183"/>
    </location>
</feature>
<dbReference type="InterPro" id="IPR011701">
    <property type="entry name" value="MFS"/>
</dbReference>
<evidence type="ECO:0000313" key="9">
    <source>
        <dbReference type="EMBL" id="NIA67061.1"/>
    </source>
</evidence>
<dbReference type="SUPFAM" id="SSF103473">
    <property type="entry name" value="MFS general substrate transporter"/>
    <property type="match status" value="1"/>
</dbReference>
<dbReference type="InterPro" id="IPR050171">
    <property type="entry name" value="MFS_Transporters"/>
</dbReference>
<feature type="transmembrane region" description="Helical" evidence="7">
    <location>
        <begin position="103"/>
        <end position="122"/>
    </location>
</feature>
<dbReference type="PROSITE" id="PS50850">
    <property type="entry name" value="MFS"/>
    <property type="match status" value="1"/>
</dbReference>
<sequence length="399" mass="42007">MKAGSARLALLFSCLGHAYMHLFTAFYFVIALSLEAEWGIPNHELLKLWALGSLLVGLAALPAGWLGDRWSAPGMMTVYFIGLGLSGIVCGLMDSTAALMLGLTAIGLFSAIYHPVGIAWLVRSAKKRGMALAVNGIFGSLGVASAGLIAGLLIDLFSWRAAFIVPGVICLGTGIALFLALRLGWVSEGGPEEATDPPAARNDMIRVFLILLLTMSVMGLMFHATQASLPKVFDLRMRDLTGEGAFGIGVLVALVYTAGGIMQLAGGWMADRFPLKLIYVGAFALQIPVMALIATAGSMPLIALAVLTVLLSAVALPAENMLLARYTPQKHRGLAYGVKFVLAFAVANPAILLASWVEGSSGDYVWLYLILSIAAAGAAFATLFLPNKRPQATVAVPAE</sequence>
<keyword evidence="2" id="KW-0813">Transport</keyword>
<keyword evidence="6 7" id="KW-0472">Membrane</keyword>
<comment type="caution">
    <text evidence="9">The sequence shown here is derived from an EMBL/GenBank/DDBJ whole genome shotgun (WGS) entry which is preliminary data.</text>
</comment>
<feature type="transmembrane region" description="Helical" evidence="7">
    <location>
        <begin position="334"/>
        <end position="353"/>
    </location>
</feature>
<dbReference type="EMBL" id="JAAQPH010000001">
    <property type="protein sequence ID" value="NIA67061.1"/>
    <property type="molecule type" value="Genomic_DNA"/>
</dbReference>
<evidence type="ECO:0000256" key="2">
    <source>
        <dbReference type="ARBA" id="ARBA00022448"/>
    </source>
</evidence>
<organism evidence="9 10">
    <name type="scientific">Pelagibius litoralis</name>
    <dbReference type="NCBI Taxonomy" id="374515"/>
    <lineage>
        <taxon>Bacteria</taxon>
        <taxon>Pseudomonadati</taxon>
        <taxon>Pseudomonadota</taxon>
        <taxon>Alphaproteobacteria</taxon>
        <taxon>Rhodospirillales</taxon>
        <taxon>Rhodovibrionaceae</taxon>
        <taxon>Pelagibius</taxon>
    </lineage>
</organism>
<protein>
    <submittedName>
        <fullName evidence="9">MFS transporter</fullName>
    </submittedName>
</protein>
<feature type="transmembrane region" description="Helical" evidence="7">
    <location>
        <begin position="277"/>
        <end position="296"/>
    </location>
</feature>
<evidence type="ECO:0000313" key="10">
    <source>
        <dbReference type="Proteomes" id="UP000761264"/>
    </source>
</evidence>
<feature type="transmembrane region" description="Helical" evidence="7">
    <location>
        <begin position="204"/>
        <end position="224"/>
    </location>
</feature>
<keyword evidence="3" id="KW-1003">Cell membrane</keyword>
<dbReference type="Proteomes" id="UP000761264">
    <property type="component" value="Unassembled WGS sequence"/>
</dbReference>
<feature type="transmembrane region" description="Helical" evidence="7">
    <location>
        <begin position="129"/>
        <end position="154"/>
    </location>
</feature>
<feature type="transmembrane region" description="Helical" evidence="7">
    <location>
        <begin position="78"/>
        <end position="97"/>
    </location>
</feature>
<feature type="transmembrane region" description="Helical" evidence="7">
    <location>
        <begin position="9"/>
        <end position="34"/>
    </location>
</feature>
<dbReference type="InterPro" id="IPR020846">
    <property type="entry name" value="MFS_dom"/>
</dbReference>
<feature type="transmembrane region" description="Helical" evidence="7">
    <location>
        <begin position="244"/>
        <end position="265"/>
    </location>
</feature>
<evidence type="ECO:0000259" key="8">
    <source>
        <dbReference type="PROSITE" id="PS50850"/>
    </source>
</evidence>
<keyword evidence="5 7" id="KW-1133">Transmembrane helix</keyword>
<dbReference type="GO" id="GO:0022857">
    <property type="term" value="F:transmembrane transporter activity"/>
    <property type="evidence" value="ECO:0007669"/>
    <property type="project" value="InterPro"/>
</dbReference>
<reference evidence="9" key="1">
    <citation type="submission" date="2020-03" db="EMBL/GenBank/DDBJ databases">
        <title>Genome of Pelagibius litoralis DSM 21314T.</title>
        <authorList>
            <person name="Wang G."/>
        </authorList>
    </citation>
    <scope>NUCLEOTIDE SEQUENCE</scope>
    <source>
        <strain evidence="9">DSM 21314</strain>
    </source>
</reference>
<dbReference type="AlphaFoldDB" id="A0A967C4F8"/>
<dbReference type="Gene3D" id="1.20.1250.20">
    <property type="entry name" value="MFS general substrate transporter like domains"/>
    <property type="match status" value="2"/>
</dbReference>
<evidence type="ECO:0000256" key="7">
    <source>
        <dbReference type="SAM" id="Phobius"/>
    </source>
</evidence>